<evidence type="ECO:0000313" key="2">
    <source>
        <dbReference type="EMBL" id="MST33106.1"/>
    </source>
</evidence>
<dbReference type="SUPFAM" id="SSF51735">
    <property type="entry name" value="NAD(P)-binding Rossmann-fold domains"/>
    <property type="match status" value="1"/>
</dbReference>
<dbReference type="Pfam" id="PF13561">
    <property type="entry name" value="adh_short_C2"/>
    <property type="match status" value="1"/>
</dbReference>
<dbReference type="PRINTS" id="PR00080">
    <property type="entry name" value="SDRFAMILY"/>
</dbReference>
<dbReference type="GO" id="GO:0047936">
    <property type="term" value="F:glucose 1-dehydrogenase [NAD(P)+] activity"/>
    <property type="evidence" value="ECO:0007669"/>
    <property type="project" value="UniProtKB-EC"/>
</dbReference>
<dbReference type="Gene3D" id="3.40.50.720">
    <property type="entry name" value="NAD(P)-binding Rossmann-like Domain"/>
    <property type="match status" value="1"/>
</dbReference>
<comment type="similarity">
    <text evidence="1">Belongs to the short-chain dehydrogenases/reductases (SDR) family.</text>
</comment>
<reference evidence="2 3" key="1">
    <citation type="submission" date="2019-11" db="EMBL/GenBank/DDBJ databases">
        <title>Acidiferrimicrobium australis gen. nov., sp. nov., an acidophilic and obligately heterotrophic, member of the Actinobacteria that catalyses dissimilatory oxido- reduction of iron isolated from metal-rich acidic water in Chile.</title>
        <authorList>
            <person name="Gonzalez D."/>
            <person name="Huber K."/>
            <person name="Hedrich S."/>
            <person name="Rojas-Villalobos C."/>
            <person name="Quatrini R."/>
            <person name="Dinamarca M.A."/>
            <person name="Schwarz A."/>
            <person name="Canales C."/>
            <person name="Nancucheo I."/>
        </authorList>
    </citation>
    <scope>NUCLEOTIDE SEQUENCE [LARGE SCALE GENOMIC DNA]</scope>
    <source>
        <strain evidence="2 3">USS-CCA1</strain>
    </source>
</reference>
<sequence length="222" mass="22822">TALAAAGAAVMLSARKPGPLEEAAAGIPGTVATFPANAGDPDAAEACVGAAVERFGRLDILVNNAATNPYFGPLIDIDLPRWDKTLAVNLRGPLVWTQAAWRAWMRDHGGTVLNVASIGGLRPGGGIGAYDVTKAALIHQTRVLAEELGPGVRVNALAPGLVRTDFARVLVETHGDAVAERLPLRRLGLPGDVAGAAVWLVSDLAGWVTGHTLVVDGGAVLQ</sequence>
<dbReference type="Proteomes" id="UP000437736">
    <property type="component" value="Unassembled WGS sequence"/>
</dbReference>
<proteinExistence type="inferred from homology"/>
<name>A0ABW9QTY6_9ACTN</name>
<accession>A0ABW9QTY6</accession>
<gene>
    <name evidence="2" type="ORF">GHK86_10290</name>
</gene>
<feature type="non-terminal residue" evidence="2">
    <location>
        <position position="1"/>
    </location>
</feature>
<dbReference type="PANTHER" id="PTHR43943">
    <property type="entry name" value="DEHYDROGENASE/REDUCTASE (SDR FAMILY) MEMBER 4"/>
    <property type="match status" value="1"/>
</dbReference>
<evidence type="ECO:0000313" key="3">
    <source>
        <dbReference type="Proteomes" id="UP000437736"/>
    </source>
</evidence>
<dbReference type="PANTHER" id="PTHR43943:SF2">
    <property type="entry name" value="DEHYDROGENASE_REDUCTASE 4"/>
    <property type="match status" value="1"/>
</dbReference>
<evidence type="ECO:0000256" key="1">
    <source>
        <dbReference type="ARBA" id="ARBA00006484"/>
    </source>
</evidence>
<dbReference type="EMBL" id="WJHE01000487">
    <property type="protein sequence ID" value="MST33106.1"/>
    <property type="molecule type" value="Genomic_DNA"/>
</dbReference>
<keyword evidence="2" id="KW-0560">Oxidoreductase</keyword>
<dbReference type="InterPro" id="IPR002347">
    <property type="entry name" value="SDR_fam"/>
</dbReference>
<keyword evidence="3" id="KW-1185">Reference proteome</keyword>
<comment type="caution">
    <text evidence="2">The sequence shown here is derived from an EMBL/GenBank/DDBJ whole genome shotgun (WGS) entry which is preliminary data.</text>
</comment>
<dbReference type="CDD" id="cd05233">
    <property type="entry name" value="SDR_c"/>
    <property type="match status" value="1"/>
</dbReference>
<dbReference type="InterPro" id="IPR036291">
    <property type="entry name" value="NAD(P)-bd_dom_sf"/>
</dbReference>
<protein>
    <submittedName>
        <fullName evidence="2">Glucose 1-dehydrogenase</fullName>
        <ecNumber evidence="2">1.1.1.47</ecNumber>
    </submittedName>
</protein>
<dbReference type="NCBIfam" id="NF005559">
    <property type="entry name" value="PRK07231.1"/>
    <property type="match status" value="1"/>
</dbReference>
<organism evidence="2 3">
    <name type="scientific">Acidiferrimicrobium australe</name>
    <dbReference type="NCBI Taxonomy" id="2664430"/>
    <lineage>
        <taxon>Bacteria</taxon>
        <taxon>Bacillati</taxon>
        <taxon>Actinomycetota</taxon>
        <taxon>Acidimicrobiia</taxon>
        <taxon>Acidimicrobiales</taxon>
        <taxon>Acidimicrobiaceae</taxon>
        <taxon>Acidiferrimicrobium</taxon>
    </lineage>
</organism>
<dbReference type="PRINTS" id="PR00081">
    <property type="entry name" value="GDHRDH"/>
</dbReference>
<dbReference type="EC" id="1.1.1.47" evidence="2"/>